<dbReference type="InterPro" id="IPR047596">
    <property type="entry name" value="OMPdecase_bac"/>
</dbReference>
<accession>A0A133N9V0</accession>
<dbReference type="Gene3D" id="3.20.20.70">
    <property type="entry name" value="Aldolase class I"/>
    <property type="match status" value="1"/>
</dbReference>
<evidence type="ECO:0000313" key="15">
    <source>
        <dbReference type="Proteomes" id="UP000070617"/>
    </source>
</evidence>
<keyword evidence="15" id="KW-1185">Reference proteome</keyword>
<comment type="pathway">
    <text evidence="2 9 12">Pyrimidine metabolism; UMP biosynthesis via de novo pathway; UMP from orotate: step 2/2.</text>
</comment>
<feature type="binding site" evidence="9 11">
    <location>
        <position position="34"/>
    </location>
    <ligand>
        <name>substrate</name>
    </ligand>
</feature>
<dbReference type="Pfam" id="PF00215">
    <property type="entry name" value="OMPdecase"/>
    <property type="match status" value="1"/>
</dbReference>
<feature type="binding site" evidence="9 11">
    <location>
        <position position="211"/>
    </location>
    <ligand>
        <name>substrate</name>
    </ligand>
</feature>
<keyword evidence="6 9" id="KW-0456">Lyase</keyword>
<dbReference type="CDD" id="cd04725">
    <property type="entry name" value="OMP_decarboxylase_like"/>
    <property type="match status" value="1"/>
</dbReference>
<dbReference type="GO" id="GO:0005829">
    <property type="term" value="C:cytosol"/>
    <property type="evidence" value="ECO:0007669"/>
    <property type="project" value="TreeGrafter"/>
</dbReference>
<dbReference type="PANTHER" id="PTHR32119">
    <property type="entry name" value="OROTIDINE 5'-PHOSPHATE DECARBOXYLASE"/>
    <property type="match status" value="1"/>
</dbReference>
<comment type="function">
    <text evidence="1 9">Catalyzes the decarboxylation of orotidine 5'-monophosphate (OMP) to uridine 5'-monophosphate (UMP).</text>
</comment>
<dbReference type="InterPro" id="IPR018089">
    <property type="entry name" value="OMPdecase_AS"/>
</dbReference>
<evidence type="ECO:0000256" key="1">
    <source>
        <dbReference type="ARBA" id="ARBA00002356"/>
    </source>
</evidence>
<comment type="subunit">
    <text evidence="3 9">Homodimer.</text>
</comment>
<comment type="caution">
    <text evidence="14">The sequence shown here is derived from an EMBL/GenBank/DDBJ whole genome shotgun (WGS) entry which is preliminary data.</text>
</comment>
<organism evidence="14 15">
    <name type="scientific">Fusobacterium equinum</name>
    <dbReference type="NCBI Taxonomy" id="134605"/>
    <lineage>
        <taxon>Bacteria</taxon>
        <taxon>Fusobacteriati</taxon>
        <taxon>Fusobacteriota</taxon>
        <taxon>Fusobacteriia</taxon>
        <taxon>Fusobacteriales</taxon>
        <taxon>Fusobacteriaceae</taxon>
        <taxon>Fusobacterium</taxon>
    </lineage>
</organism>
<feature type="binding site" evidence="9 11">
    <location>
        <position position="191"/>
    </location>
    <ligand>
        <name>substrate</name>
    </ligand>
</feature>
<keyword evidence="4 9" id="KW-0210">Decarboxylase</keyword>
<name>A0A133N9V0_9FUSO</name>
<comment type="similarity">
    <text evidence="8 9">Belongs to the OMP decarboxylase family. Type 1 subfamily.</text>
</comment>
<evidence type="ECO:0000256" key="9">
    <source>
        <dbReference type="HAMAP-Rule" id="MF_01200"/>
    </source>
</evidence>
<proteinExistence type="inferred from homology"/>
<feature type="active site" description="For OMPdecase activity" evidence="10">
    <location>
        <position position="61"/>
    </location>
</feature>
<dbReference type="PATRIC" id="fig|134605.3.peg.1512"/>
<evidence type="ECO:0000313" key="14">
    <source>
        <dbReference type="EMBL" id="KXA13076.1"/>
    </source>
</evidence>
<dbReference type="InterPro" id="IPR001754">
    <property type="entry name" value="OMPdeCOase_dom"/>
</dbReference>
<dbReference type="SMART" id="SM00934">
    <property type="entry name" value="OMPdecase"/>
    <property type="match status" value="1"/>
</dbReference>
<comment type="catalytic activity">
    <reaction evidence="7 9 12">
        <text>orotidine 5'-phosphate + H(+) = UMP + CO2</text>
        <dbReference type="Rhea" id="RHEA:11596"/>
        <dbReference type="ChEBI" id="CHEBI:15378"/>
        <dbReference type="ChEBI" id="CHEBI:16526"/>
        <dbReference type="ChEBI" id="CHEBI:57538"/>
        <dbReference type="ChEBI" id="CHEBI:57865"/>
        <dbReference type="EC" id="4.1.1.23"/>
    </reaction>
</comment>
<dbReference type="HAMAP" id="MF_01200_B">
    <property type="entry name" value="OMPdecase_type1_B"/>
    <property type="match status" value="1"/>
</dbReference>
<feature type="binding site" evidence="9">
    <location>
        <begin position="61"/>
        <end position="70"/>
    </location>
    <ligand>
        <name>substrate</name>
    </ligand>
</feature>
<evidence type="ECO:0000256" key="12">
    <source>
        <dbReference type="RuleBase" id="RU000512"/>
    </source>
</evidence>
<feature type="domain" description="Orotidine 5'-phosphate decarboxylase" evidence="13">
    <location>
        <begin position="6"/>
        <end position="227"/>
    </location>
</feature>
<dbReference type="NCBIfam" id="NF001273">
    <property type="entry name" value="PRK00230.1"/>
    <property type="match status" value="1"/>
</dbReference>
<dbReference type="NCBIfam" id="TIGR01740">
    <property type="entry name" value="pyrF"/>
    <property type="match status" value="1"/>
</dbReference>
<dbReference type="EC" id="4.1.1.23" evidence="9"/>
<keyword evidence="5 9" id="KW-0665">Pyrimidine biosynthesis</keyword>
<dbReference type="InterPro" id="IPR011060">
    <property type="entry name" value="RibuloseP-bd_barrel"/>
</dbReference>
<feature type="binding site" evidence="9 11">
    <location>
        <position position="120"/>
    </location>
    <ligand>
        <name>substrate</name>
    </ligand>
</feature>
<dbReference type="UniPathway" id="UPA00070">
    <property type="reaction ID" value="UER00120"/>
</dbReference>
<evidence type="ECO:0000259" key="13">
    <source>
        <dbReference type="SMART" id="SM00934"/>
    </source>
</evidence>
<feature type="binding site" evidence="9 11">
    <location>
        <position position="182"/>
    </location>
    <ligand>
        <name>substrate</name>
    </ligand>
</feature>
<feature type="active site" description="Proton donor" evidence="9">
    <location>
        <position position="63"/>
    </location>
</feature>
<dbReference type="RefSeq" id="WP_060793854.1">
    <property type="nucleotide sequence ID" value="NZ_KQ956568.1"/>
</dbReference>
<dbReference type="GO" id="GO:0006207">
    <property type="term" value="P:'de novo' pyrimidine nucleobase biosynthetic process"/>
    <property type="evidence" value="ECO:0007669"/>
    <property type="project" value="InterPro"/>
</dbReference>
<sequence length="238" mass="26423">MDVREKIIIALDFPTEEKAKACVESLGEEAVFYKVGLELFLNSQGKILEYLREKGKKIFLDLKFHDIPNTTAMASVFAAKKDVVMFNVHASGGKKMMQKVIEETKKINEAASVIAVTILTSFSEEEIQNVFQSKLSLKELAIHFASLAKEAGLSGVVCSPWEAADIKKVCGESFQTVCPGVRPKWSATNDQERIMTPKEAVQHGCDYLVIGRPVTKHENPKEAMRMIVKEVEEGLGLC</sequence>
<evidence type="ECO:0000256" key="2">
    <source>
        <dbReference type="ARBA" id="ARBA00004861"/>
    </source>
</evidence>
<evidence type="ECO:0000256" key="10">
    <source>
        <dbReference type="PIRSR" id="PIRSR614732-1"/>
    </source>
</evidence>
<gene>
    <name evidence="9" type="primary">pyrF</name>
    <name evidence="14" type="ORF">HMPREF3206_01534</name>
</gene>
<evidence type="ECO:0000256" key="4">
    <source>
        <dbReference type="ARBA" id="ARBA00022793"/>
    </source>
</evidence>
<reference evidence="15" key="1">
    <citation type="submission" date="2016-01" db="EMBL/GenBank/DDBJ databases">
        <authorList>
            <person name="Mitreva M."/>
            <person name="Pepin K.H."/>
            <person name="Mihindukulasuriya K.A."/>
            <person name="Fulton R."/>
            <person name="Fronick C."/>
            <person name="O'Laughlin M."/>
            <person name="Miner T."/>
            <person name="Herter B."/>
            <person name="Rosa B.A."/>
            <person name="Cordes M."/>
            <person name="Tomlinson C."/>
            <person name="Wollam A."/>
            <person name="Palsikar V.B."/>
            <person name="Mardis E.R."/>
            <person name="Wilson R.K."/>
        </authorList>
    </citation>
    <scope>NUCLEOTIDE SEQUENCE [LARGE SCALE GENOMIC DNA]</scope>
    <source>
        <strain evidence="15">CMW8396</strain>
    </source>
</reference>
<feature type="active site" description="For OMPdecase activity" evidence="10">
    <location>
        <position position="66"/>
    </location>
</feature>
<evidence type="ECO:0000256" key="6">
    <source>
        <dbReference type="ARBA" id="ARBA00023239"/>
    </source>
</evidence>
<dbReference type="InterPro" id="IPR013785">
    <property type="entry name" value="Aldolase_TIM"/>
</dbReference>
<evidence type="ECO:0000256" key="5">
    <source>
        <dbReference type="ARBA" id="ARBA00022975"/>
    </source>
</evidence>
<dbReference type="PROSITE" id="PS00156">
    <property type="entry name" value="OMPDECASE"/>
    <property type="match status" value="1"/>
</dbReference>
<dbReference type="STRING" id="134605.HMPREF3206_01534"/>
<dbReference type="SUPFAM" id="SSF51366">
    <property type="entry name" value="Ribulose-phoshate binding barrel"/>
    <property type="match status" value="1"/>
</dbReference>
<dbReference type="Proteomes" id="UP000070617">
    <property type="component" value="Unassembled WGS sequence"/>
</dbReference>
<feature type="binding site" evidence="9 11">
    <location>
        <position position="212"/>
    </location>
    <ligand>
        <name>substrate</name>
    </ligand>
</feature>
<dbReference type="EMBL" id="LRPX01000083">
    <property type="protein sequence ID" value="KXA13076.1"/>
    <property type="molecule type" value="Genomic_DNA"/>
</dbReference>
<dbReference type="PANTHER" id="PTHR32119:SF2">
    <property type="entry name" value="OROTIDINE 5'-PHOSPHATE DECARBOXYLASE"/>
    <property type="match status" value="1"/>
</dbReference>
<evidence type="ECO:0000256" key="8">
    <source>
        <dbReference type="ARBA" id="ARBA00061012"/>
    </source>
</evidence>
<evidence type="ECO:0000256" key="11">
    <source>
        <dbReference type="PIRSR" id="PIRSR614732-2"/>
    </source>
</evidence>
<evidence type="ECO:0000256" key="3">
    <source>
        <dbReference type="ARBA" id="ARBA00011738"/>
    </source>
</evidence>
<dbReference type="GO" id="GO:0044205">
    <property type="term" value="P:'de novo' UMP biosynthetic process"/>
    <property type="evidence" value="ECO:0007669"/>
    <property type="project" value="UniProtKB-UniRule"/>
</dbReference>
<feature type="active site" description="For OMPdecase activity" evidence="10">
    <location>
        <position position="63"/>
    </location>
</feature>
<dbReference type="InterPro" id="IPR014732">
    <property type="entry name" value="OMPdecase"/>
</dbReference>
<feature type="binding site" evidence="9 11">
    <location>
        <position position="12"/>
    </location>
    <ligand>
        <name>substrate</name>
    </ligand>
</feature>
<dbReference type="AlphaFoldDB" id="A0A133N9V0"/>
<evidence type="ECO:0000256" key="7">
    <source>
        <dbReference type="ARBA" id="ARBA00049157"/>
    </source>
</evidence>
<protein>
    <recommendedName>
        <fullName evidence="9">Orotidine 5'-phosphate decarboxylase</fullName>
        <ecNumber evidence="9">4.1.1.23</ecNumber>
    </recommendedName>
    <alternativeName>
        <fullName evidence="9">OMP decarboxylase</fullName>
        <shortName evidence="9">OMPDCase</shortName>
        <shortName evidence="9">OMPdecase</shortName>
    </alternativeName>
</protein>
<dbReference type="GO" id="GO:0004590">
    <property type="term" value="F:orotidine-5'-phosphate decarboxylase activity"/>
    <property type="evidence" value="ECO:0007669"/>
    <property type="project" value="UniProtKB-UniRule"/>
</dbReference>
<dbReference type="FunFam" id="3.20.20.70:FF:000015">
    <property type="entry name" value="Orotidine 5'-phosphate decarboxylase"/>
    <property type="match status" value="1"/>
</dbReference>